<feature type="compositionally biased region" description="Polar residues" evidence="1">
    <location>
        <begin position="271"/>
        <end position="282"/>
    </location>
</feature>
<protein>
    <submittedName>
        <fullName evidence="2">Uncharacterized protein</fullName>
    </submittedName>
</protein>
<dbReference type="Proteomes" id="UP000232323">
    <property type="component" value="Unassembled WGS sequence"/>
</dbReference>
<feature type="compositionally biased region" description="Polar residues" evidence="1">
    <location>
        <begin position="300"/>
        <end position="312"/>
    </location>
</feature>
<dbReference type="AlphaFoldDB" id="A0A250X0D6"/>
<proteinExistence type="predicted"/>
<name>A0A250X0D6_9CHLO</name>
<feature type="region of interest" description="Disordered" evidence="1">
    <location>
        <begin position="256"/>
        <end position="312"/>
    </location>
</feature>
<evidence type="ECO:0000256" key="1">
    <source>
        <dbReference type="SAM" id="MobiDB-lite"/>
    </source>
</evidence>
<gene>
    <name evidence="2" type="ORF">CEUSTIGMA_g3974.t1</name>
</gene>
<reference evidence="2 3" key="1">
    <citation type="submission" date="2017-08" db="EMBL/GenBank/DDBJ databases">
        <title>Acidophilic green algal genome provides insights into adaptation to an acidic environment.</title>
        <authorList>
            <person name="Hirooka S."/>
            <person name="Hirose Y."/>
            <person name="Kanesaki Y."/>
            <person name="Higuchi S."/>
            <person name="Fujiwara T."/>
            <person name="Onuma R."/>
            <person name="Era A."/>
            <person name="Ohbayashi R."/>
            <person name="Uzuka A."/>
            <person name="Nozaki H."/>
            <person name="Yoshikawa H."/>
            <person name="Miyagishima S.Y."/>
        </authorList>
    </citation>
    <scope>NUCLEOTIDE SEQUENCE [LARGE SCALE GENOMIC DNA]</scope>
    <source>
        <strain evidence="2 3">NIES-2499</strain>
    </source>
</reference>
<sequence>MDTQRVNPVLSRRNTASDAWVFKKVLPGHDVTKQKCYYMAPIIRHNKSHANLLLRGATAEDSGRASWHVNIMDNSYLSPDEQIMIEDYRILVRELRTLNQLIRQLESAQSSSKGASLSGEITSSNCTAVFSLGTNEKTVGTHDLQEAQDCTISKYFIPGCQYESSNSSRDITGSLQKASELKRRLMIDAVRIRAVLGKSRDPDLKSQNTRKTRSLASNHPGASAHNINDGTSYQASAKAAALMSKARAYKEATVTSHRATSKQSFIPECSRGSSDIPSSSELSYPIYDDQSIHRTDDGSGASTDNSKTLTSQAHATSINARMRNALLAAGKYKVRKSGSFETGVKMAADVDESVGPSVQTLNNFPLEGRKGDNMMGTSAHAAGSMRLENSEEYESLTWKKLGAVNEEEKFIVEDGAGVILTAAVDVNALRKERLMDESLVPLICP</sequence>
<organism evidence="2 3">
    <name type="scientific">Chlamydomonas eustigma</name>
    <dbReference type="NCBI Taxonomy" id="1157962"/>
    <lineage>
        <taxon>Eukaryota</taxon>
        <taxon>Viridiplantae</taxon>
        <taxon>Chlorophyta</taxon>
        <taxon>core chlorophytes</taxon>
        <taxon>Chlorophyceae</taxon>
        <taxon>CS clade</taxon>
        <taxon>Chlamydomonadales</taxon>
        <taxon>Chlamydomonadaceae</taxon>
        <taxon>Chlamydomonas</taxon>
    </lineage>
</organism>
<accession>A0A250X0D6</accession>
<evidence type="ECO:0000313" key="3">
    <source>
        <dbReference type="Proteomes" id="UP000232323"/>
    </source>
</evidence>
<comment type="caution">
    <text evidence="2">The sequence shown here is derived from an EMBL/GenBank/DDBJ whole genome shotgun (WGS) entry which is preliminary data.</text>
</comment>
<dbReference type="EMBL" id="BEGY01000018">
    <property type="protein sequence ID" value="GAX76528.1"/>
    <property type="molecule type" value="Genomic_DNA"/>
</dbReference>
<feature type="region of interest" description="Disordered" evidence="1">
    <location>
        <begin position="201"/>
        <end position="230"/>
    </location>
</feature>
<evidence type="ECO:0000313" key="2">
    <source>
        <dbReference type="EMBL" id="GAX76528.1"/>
    </source>
</evidence>
<keyword evidence="3" id="KW-1185">Reference proteome</keyword>